<organism evidence="1 2">
    <name type="scientific">Sphaerodactylus townsendi</name>
    <dbReference type="NCBI Taxonomy" id="933632"/>
    <lineage>
        <taxon>Eukaryota</taxon>
        <taxon>Metazoa</taxon>
        <taxon>Chordata</taxon>
        <taxon>Craniata</taxon>
        <taxon>Vertebrata</taxon>
        <taxon>Euteleostomi</taxon>
        <taxon>Lepidosauria</taxon>
        <taxon>Squamata</taxon>
        <taxon>Bifurcata</taxon>
        <taxon>Gekkota</taxon>
        <taxon>Sphaerodactylidae</taxon>
        <taxon>Sphaerodactylus</taxon>
    </lineage>
</organism>
<evidence type="ECO:0000313" key="1">
    <source>
        <dbReference type="EMBL" id="KAH7994963.1"/>
    </source>
</evidence>
<accession>A0ACB8ERN6</accession>
<protein>
    <submittedName>
        <fullName evidence="1">Uncharacterized protein</fullName>
    </submittedName>
</protein>
<keyword evidence="2" id="KW-1185">Reference proteome</keyword>
<dbReference type="EMBL" id="CM037620">
    <property type="protein sequence ID" value="KAH7994963.1"/>
    <property type="molecule type" value="Genomic_DNA"/>
</dbReference>
<name>A0ACB8ERN6_9SAUR</name>
<comment type="caution">
    <text evidence="1">The sequence shown here is derived from an EMBL/GenBank/DDBJ whole genome shotgun (WGS) entry which is preliminary data.</text>
</comment>
<evidence type="ECO:0000313" key="2">
    <source>
        <dbReference type="Proteomes" id="UP000827872"/>
    </source>
</evidence>
<proteinExistence type="predicted"/>
<dbReference type="Proteomes" id="UP000827872">
    <property type="component" value="Linkage Group LG07"/>
</dbReference>
<reference evidence="1" key="1">
    <citation type="submission" date="2021-08" db="EMBL/GenBank/DDBJ databases">
        <title>The first chromosome-level gecko genome reveals the dynamic sex chromosomes of Neotropical dwarf geckos (Sphaerodactylidae: Sphaerodactylus).</title>
        <authorList>
            <person name="Pinto B.J."/>
            <person name="Keating S.E."/>
            <person name="Gamble T."/>
        </authorList>
    </citation>
    <scope>NUCLEOTIDE SEQUENCE</scope>
    <source>
        <strain evidence="1">TG3544</strain>
    </source>
</reference>
<gene>
    <name evidence="1" type="ORF">K3G42_019434</name>
</gene>
<sequence length="79" mass="9064">MLIEATAQPYQASCDYLLQENTRAATRKALKQIEGQNREGREQPQQPQAKKPQNDKLREKSKRKPRHNENGADSSCKLD</sequence>